<sequence length="240" mass="25794">PSPEALARPLPGPQLSAPRPSPRPGRTHKRKLIVYPQREGPLAPRAQDGARSGAETQRTVLSSRRAEAPAAAARAGCRVGASQCKPLRPPRPPPPPRRPETRNQRNLASESVVSPTSRTRSGGAPFRPALSHGSANQRPPGPDFLLPERASVFNEDNRLAPGDLTDSKCATGTNGNHWEAGPATRSRYNRAARARASLPARAPALAMAASCLVSTSITRLLRPAQSCRLRHHPFHFSAFR</sequence>
<feature type="compositionally biased region" description="Low complexity" evidence="1">
    <location>
        <begin position="68"/>
        <end position="81"/>
    </location>
</feature>
<reference evidence="2" key="1">
    <citation type="journal article" date="2021" name="Evol. Appl.">
        <title>The genome of the Pyrenean desman and the effects of bottlenecks and inbreeding on the genomic landscape of an endangered species.</title>
        <authorList>
            <person name="Escoda L."/>
            <person name="Castresana J."/>
        </authorList>
    </citation>
    <scope>NUCLEOTIDE SEQUENCE</scope>
    <source>
        <strain evidence="2">IBE-C5619</strain>
    </source>
</reference>
<evidence type="ECO:0000256" key="1">
    <source>
        <dbReference type="SAM" id="MobiDB-lite"/>
    </source>
</evidence>
<organism evidence="2 3">
    <name type="scientific">Galemys pyrenaicus</name>
    <name type="common">Iberian desman</name>
    <name type="synonym">Pyrenean desman</name>
    <dbReference type="NCBI Taxonomy" id="202257"/>
    <lineage>
        <taxon>Eukaryota</taxon>
        <taxon>Metazoa</taxon>
        <taxon>Chordata</taxon>
        <taxon>Craniata</taxon>
        <taxon>Vertebrata</taxon>
        <taxon>Euteleostomi</taxon>
        <taxon>Mammalia</taxon>
        <taxon>Eutheria</taxon>
        <taxon>Laurasiatheria</taxon>
        <taxon>Eulipotyphla</taxon>
        <taxon>Talpidae</taxon>
        <taxon>Galemys</taxon>
    </lineage>
</organism>
<gene>
    <name evidence="2" type="ORF">J0S82_001016</name>
</gene>
<dbReference type="Proteomes" id="UP000700334">
    <property type="component" value="Unassembled WGS sequence"/>
</dbReference>
<feature type="region of interest" description="Disordered" evidence="1">
    <location>
        <begin position="1"/>
        <end position="145"/>
    </location>
</feature>
<evidence type="ECO:0000313" key="2">
    <source>
        <dbReference type="EMBL" id="KAG8518778.1"/>
    </source>
</evidence>
<comment type="caution">
    <text evidence="2">The sequence shown here is derived from an EMBL/GenBank/DDBJ whole genome shotgun (WGS) entry which is preliminary data.</text>
</comment>
<evidence type="ECO:0000313" key="3">
    <source>
        <dbReference type="Proteomes" id="UP000700334"/>
    </source>
</evidence>
<dbReference type="EMBL" id="JAGFMF010011626">
    <property type="protein sequence ID" value="KAG8518778.1"/>
    <property type="molecule type" value="Genomic_DNA"/>
</dbReference>
<dbReference type="AlphaFoldDB" id="A0A8J6AD30"/>
<feature type="non-terminal residue" evidence="2">
    <location>
        <position position="1"/>
    </location>
</feature>
<feature type="compositionally biased region" description="Polar residues" evidence="1">
    <location>
        <begin position="104"/>
        <end position="120"/>
    </location>
</feature>
<feature type="compositionally biased region" description="Pro residues" evidence="1">
    <location>
        <begin position="87"/>
        <end position="96"/>
    </location>
</feature>
<accession>A0A8J6AD30</accession>
<keyword evidence="3" id="KW-1185">Reference proteome</keyword>
<protein>
    <submittedName>
        <fullName evidence="2">Uncharacterized protein</fullName>
    </submittedName>
</protein>
<proteinExistence type="predicted"/>
<name>A0A8J6AD30_GALPY</name>